<feature type="compositionally biased region" description="Polar residues" evidence="1">
    <location>
        <begin position="321"/>
        <end position="337"/>
    </location>
</feature>
<evidence type="ECO:0000259" key="2">
    <source>
        <dbReference type="Pfam" id="PF00567"/>
    </source>
</evidence>
<feature type="compositionally biased region" description="Basic and acidic residues" evidence="1">
    <location>
        <begin position="300"/>
        <end position="320"/>
    </location>
</feature>
<feature type="compositionally biased region" description="Polar residues" evidence="1">
    <location>
        <begin position="181"/>
        <end position="204"/>
    </location>
</feature>
<feature type="compositionally biased region" description="Basic residues" evidence="1">
    <location>
        <begin position="274"/>
        <end position="288"/>
    </location>
</feature>
<dbReference type="Pfam" id="PF00567">
    <property type="entry name" value="TUDOR"/>
    <property type="match status" value="1"/>
</dbReference>
<proteinExistence type="predicted"/>
<dbReference type="PANTHER" id="PTHR16442:SF1">
    <property type="entry name" value="RING FINGER PROTEIN 17"/>
    <property type="match status" value="1"/>
</dbReference>
<evidence type="ECO:0000256" key="1">
    <source>
        <dbReference type="SAM" id="MobiDB-lite"/>
    </source>
</evidence>
<feature type="domain" description="Tudor" evidence="2">
    <location>
        <begin position="585"/>
        <end position="703"/>
    </location>
</feature>
<reference evidence="4" key="1">
    <citation type="submission" date="2016-11" db="UniProtKB">
        <authorList>
            <consortium name="WormBaseParasite"/>
        </authorList>
    </citation>
    <scope>IDENTIFICATION</scope>
</reference>
<feature type="compositionally biased region" description="Basic and acidic residues" evidence="1">
    <location>
        <begin position="241"/>
        <end position="273"/>
    </location>
</feature>
<feature type="compositionally biased region" description="Low complexity" evidence="1">
    <location>
        <begin position="210"/>
        <end position="219"/>
    </location>
</feature>
<dbReference type="InterPro" id="IPR002999">
    <property type="entry name" value="Tudor"/>
</dbReference>
<accession>A0A1I7UL49</accession>
<dbReference type="PANTHER" id="PTHR16442">
    <property type="entry name" value="RING FINGER PROTEIN 17"/>
    <property type="match status" value="1"/>
</dbReference>
<feature type="compositionally biased region" description="Pro residues" evidence="1">
    <location>
        <begin position="289"/>
        <end position="298"/>
    </location>
</feature>
<feature type="region of interest" description="Disordered" evidence="1">
    <location>
        <begin position="84"/>
        <end position="366"/>
    </location>
</feature>
<feature type="compositionally biased region" description="Polar residues" evidence="1">
    <location>
        <begin position="152"/>
        <end position="172"/>
    </location>
</feature>
<evidence type="ECO:0000313" key="4">
    <source>
        <dbReference type="WBParaSite" id="Csp11.Scaffold630.g17040.t1"/>
    </source>
</evidence>
<organism evidence="3 4">
    <name type="scientific">Caenorhabditis tropicalis</name>
    <dbReference type="NCBI Taxonomy" id="1561998"/>
    <lineage>
        <taxon>Eukaryota</taxon>
        <taxon>Metazoa</taxon>
        <taxon>Ecdysozoa</taxon>
        <taxon>Nematoda</taxon>
        <taxon>Chromadorea</taxon>
        <taxon>Rhabditida</taxon>
        <taxon>Rhabditina</taxon>
        <taxon>Rhabditomorpha</taxon>
        <taxon>Rhabditoidea</taxon>
        <taxon>Rhabditidae</taxon>
        <taxon>Peloderinae</taxon>
        <taxon>Caenorhabditis</taxon>
    </lineage>
</organism>
<feature type="compositionally biased region" description="Low complexity" evidence="1">
    <location>
        <begin position="97"/>
        <end position="113"/>
    </location>
</feature>
<dbReference type="STRING" id="1561998.A0A1I7UL49"/>
<feature type="compositionally biased region" description="Polar residues" evidence="1">
    <location>
        <begin position="347"/>
        <end position="366"/>
    </location>
</feature>
<keyword evidence="3" id="KW-1185">Reference proteome</keyword>
<name>A0A1I7UL49_9PELO</name>
<dbReference type="SUPFAM" id="SSF63748">
    <property type="entry name" value="Tudor/PWWP/MBT"/>
    <property type="match status" value="1"/>
</dbReference>
<dbReference type="Proteomes" id="UP000095282">
    <property type="component" value="Unplaced"/>
</dbReference>
<sequence>MDEQNVISALDGILVAIGPSNSVSERQIIHEFDEFMGRKGILNEYLNEKRLTLSQYLASTKRYMNCNGGQWRMIIDEKSKDLAASVSDRKKGKKPRGSSSGVRGRGAAIPARRPLVDSHRNGNFRGNRGSLGHGHAFRAPPSMPNNPPQFLPNRSYNAPQDFSNQLPLTRNSIAPKPIDPNRNTANLNSSSYNEPINNYHSSSYDRPLPRTRSPPTVVRRSPDRSGYHSYRSPVHSPVRNSYRDYDRGSRTYDNEPTNYRRDNGGRYDDDPRYSRRGHSPVRNRRSPSPRRPYSPPPADRYNRDTRDFHVDYDRKTDRSNNDYTRNQRYNEYPSTYRNEYPPRPDSGASSYSQQSDTSVNDAPVTSTPQMDELAKKFNAVDISRPTSALGSVKDEKTGKKCAKAIKSFMKSTTRQVLLEELGNEVRKVSTFSDYSNEKMERYIAELKNKYPEILHRLKINRDKSGYKWIERSEAIPSEETTSYEADSEKNELYYQITDIVNSINTSKFRITEVVTRLVQETNATRNQIFSKLTFILFVENKGKYKYKEGDNDVVIRVGVSDDADSHDFTAPLVHKIFDSSYSRCMEVEVCRFLKFERFGVRLVEYLDEYEKMEREIQDLMLDDSIPDAPAGGWQPKHGCLTKVADSRSLTKWVRGVIIRTEKLFFRVYLMDIGQWSLLKQECLRVLPVEYRSIPPYCIPCSLSATEEQIDELVELRRKEQISPSTKKKFIEILDNYEVIDGVKVFFVNLFLETISGAPRNILD</sequence>
<evidence type="ECO:0000313" key="3">
    <source>
        <dbReference type="Proteomes" id="UP000095282"/>
    </source>
</evidence>
<dbReference type="Gene3D" id="2.30.30.140">
    <property type="match status" value="1"/>
</dbReference>
<protein>
    <submittedName>
        <fullName evidence="4">Tudor domain-containing protein</fullName>
    </submittedName>
</protein>
<dbReference type="AlphaFoldDB" id="A0A1I7UL49"/>
<feature type="compositionally biased region" description="Pro residues" evidence="1">
    <location>
        <begin position="141"/>
        <end position="150"/>
    </location>
</feature>
<dbReference type="WBParaSite" id="Csp11.Scaffold630.g17040.t1">
    <property type="protein sequence ID" value="Csp11.Scaffold630.g17040.t1"/>
    <property type="gene ID" value="Csp11.Scaffold630.g17040"/>
</dbReference>
<dbReference type="eggNOG" id="ENOG502THNT">
    <property type="taxonomic scope" value="Eukaryota"/>
</dbReference>